<dbReference type="Pfam" id="PF00884">
    <property type="entry name" value="Sulfatase"/>
    <property type="match status" value="1"/>
</dbReference>
<keyword evidence="5 8" id="KW-0812">Transmembrane</keyword>
<evidence type="ECO:0000256" key="1">
    <source>
        <dbReference type="ARBA" id="ARBA00004429"/>
    </source>
</evidence>
<dbReference type="InterPro" id="IPR000917">
    <property type="entry name" value="Sulfatase_N"/>
</dbReference>
<evidence type="ECO:0000256" key="3">
    <source>
        <dbReference type="ARBA" id="ARBA00022519"/>
    </source>
</evidence>
<keyword evidence="4 11" id="KW-0808">Transferase</keyword>
<feature type="transmembrane region" description="Helical" evidence="8">
    <location>
        <begin position="98"/>
        <end position="124"/>
    </location>
</feature>
<evidence type="ECO:0000256" key="7">
    <source>
        <dbReference type="ARBA" id="ARBA00023136"/>
    </source>
</evidence>
<accession>A0ABS8WDM1</accession>
<dbReference type="InterPro" id="IPR017850">
    <property type="entry name" value="Alkaline_phosphatase_core_sf"/>
</dbReference>
<dbReference type="SUPFAM" id="SSF53649">
    <property type="entry name" value="Alkaline phosphatase-like"/>
    <property type="match status" value="1"/>
</dbReference>
<dbReference type="CDD" id="cd16017">
    <property type="entry name" value="LptA"/>
    <property type="match status" value="1"/>
</dbReference>
<dbReference type="InterPro" id="IPR058130">
    <property type="entry name" value="PEA_transf_C"/>
</dbReference>
<keyword evidence="7 8" id="KW-0472">Membrane</keyword>
<feature type="domain" description="Phosphoethanolamine transferase N-terminal" evidence="10">
    <location>
        <begin position="40"/>
        <end position="189"/>
    </location>
</feature>
<dbReference type="Pfam" id="PF08019">
    <property type="entry name" value="EptA_B_N"/>
    <property type="match status" value="1"/>
</dbReference>
<evidence type="ECO:0000256" key="6">
    <source>
        <dbReference type="ARBA" id="ARBA00022989"/>
    </source>
</evidence>
<comment type="caution">
    <text evidence="11">The sequence shown here is derived from an EMBL/GenBank/DDBJ whole genome shotgun (WGS) entry which is preliminary data.</text>
</comment>
<dbReference type="NCBIfam" id="NF028537">
    <property type="entry name" value="P_eth_NH2_trans"/>
    <property type="match status" value="1"/>
</dbReference>
<evidence type="ECO:0000256" key="5">
    <source>
        <dbReference type="ARBA" id="ARBA00022692"/>
    </source>
</evidence>
<organism evidence="11 12">
    <name type="scientific">Motilimonas cestriensis</name>
    <dbReference type="NCBI Taxonomy" id="2742685"/>
    <lineage>
        <taxon>Bacteria</taxon>
        <taxon>Pseudomonadati</taxon>
        <taxon>Pseudomonadota</taxon>
        <taxon>Gammaproteobacteria</taxon>
        <taxon>Alteromonadales</taxon>
        <taxon>Alteromonadales genera incertae sedis</taxon>
        <taxon>Motilimonas</taxon>
    </lineage>
</organism>
<protein>
    <submittedName>
        <fullName evidence="11">Phosphoethanolamine--lipid A transferase</fullName>
    </submittedName>
</protein>
<name>A0ABS8WDM1_9GAMM</name>
<dbReference type="Proteomes" id="UP001201273">
    <property type="component" value="Unassembled WGS sequence"/>
</dbReference>
<evidence type="ECO:0000256" key="8">
    <source>
        <dbReference type="SAM" id="Phobius"/>
    </source>
</evidence>
<feature type="domain" description="Sulfatase N-terminal" evidence="9">
    <location>
        <begin position="217"/>
        <end position="508"/>
    </location>
</feature>
<evidence type="ECO:0000313" key="11">
    <source>
        <dbReference type="EMBL" id="MCE2595851.1"/>
    </source>
</evidence>
<dbReference type="EMBL" id="JAIMJA010000013">
    <property type="protein sequence ID" value="MCE2595851.1"/>
    <property type="molecule type" value="Genomic_DNA"/>
</dbReference>
<dbReference type="InterPro" id="IPR012549">
    <property type="entry name" value="EptA-like_N"/>
</dbReference>
<dbReference type="GO" id="GO:0016740">
    <property type="term" value="F:transferase activity"/>
    <property type="evidence" value="ECO:0007669"/>
    <property type="project" value="UniProtKB-KW"/>
</dbReference>
<proteinExistence type="predicted"/>
<keyword evidence="2" id="KW-1003">Cell membrane</keyword>
<evidence type="ECO:0000313" key="12">
    <source>
        <dbReference type="Proteomes" id="UP001201273"/>
    </source>
</evidence>
<comment type="subcellular location">
    <subcellularLocation>
        <location evidence="1">Cell inner membrane</location>
        <topology evidence="1">Multi-pass membrane protein</topology>
    </subcellularLocation>
</comment>
<keyword evidence="3" id="KW-0997">Cell inner membrane</keyword>
<evidence type="ECO:0000259" key="10">
    <source>
        <dbReference type="Pfam" id="PF08019"/>
    </source>
</evidence>
<dbReference type="PANTHER" id="PTHR30443">
    <property type="entry name" value="INNER MEMBRANE PROTEIN"/>
    <property type="match status" value="1"/>
</dbReference>
<dbReference type="PANTHER" id="PTHR30443:SF0">
    <property type="entry name" value="PHOSPHOETHANOLAMINE TRANSFERASE EPTA"/>
    <property type="match status" value="1"/>
</dbReference>
<feature type="transmembrane region" description="Helical" evidence="8">
    <location>
        <begin position="30"/>
        <end position="53"/>
    </location>
</feature>
<feature type="transmembrane region" description="Helical" evidence="8">
    <location>
        <begin position="136"/>
        <end position="158"/>
    </location>
</feature>
<evidence type="ECO:0000259" key="9">
    <source>
        <dbReference type="Pfam" id="PF00884"/>
    </source>
</evidence>
<evidence type="ECO:0000256" key="4">
    <source>
        <dbReference type="ARBA" id="ARBA00022679"/>
    </source>
</evidence>
<reference evidence="11 12" key="1">
    <citation type="journal article" date="2022" name="Environ. Microbiol. Rep.">
        <title>Eco-phylogenetic analyses reveal divergent evolution of vitamin B12 metabolism in the marine bacterial family 'Psychromonadaceae'.</title>
        <authorList>
            <person name="Jin X."/>
            <person name="Yang Y."/>
            <person name="Cao H."/>
            <person name="Gao B."/>
            <person name="Zhao Z."/>
        </authorList>
    </citation>
    <scope>NUCLEOTIDE SEQUENCE [LARGE SCALE GENOMIC DNA]</scope>
    <source>
        <strain evidence="11 12">MKS20</strain>
    </source>
</reference>
<keyword evidence="12" id="KW-1185">Reference proteome</keyword>
<gene>
    <name evidence="11" type="ORF">K6Y31_13645</name>
</gene>
<dbReference type="InterPro" id="IPR040423">
    <property type="entry name" value="PEA_transferase"/>
</dbReference>
<dbReference type="Gene3D" id="3.40.720.10">
    <property type="entry name" value="Alkaline Phosphatase, subunit A"/>
    <property type="match status" value="1"/>
</dbReference>
<keyword evidence="6 8" id="KW-1133">Transmembrane helix</keyword>
<feature type="transmembrane region" description="Helical" evidence="8">
    <location>
        <begin position="60"/>
        <end position="78"/>
    </location>
</feature>
<evidence type="ECO:0000256" key="2">
    <source>
        <dbReference type="ARBA" id="ARBA00022475"/>
    </source>
</evidence>
<sequence length="526" mass="58707">MIVMLALYFAIVLNFPVTQKLYQLAGEGHLAFALSPSLVLFCCFLIIFSLLAIPYLFKPLLTLITLSSAAATYAIWKYQIVFDYGMVENILATNSGEALSYVNIYSVLYCLVLGGLPVLLLYRTHILSRESWLKAGLFRAGLVVAACLMLALLTAFFYKDYASVGRNNRYITKMIVPAHVYYGVKYVKRTFFTTPLQYVELGKDATVKPSKNGKPNLVVLVIGETARAHNMQYNGYQRETNPYTQGLNLIALQSVSSCGTATAHSLPCMMSNLSHDNYKRERADSQDNVLDVMAHAGVDVTWLENDGGDKHVAKNITKHELTLSQGWDGCQSLSCYDEVLVQQLAQLVDAKDKPSDQLVALHIIGSHGPTYYQRYPKDMEVFKPACRRSDIENCSDEEIVNVYDNTLVYTDYVLAQTIKLLPGYSEQYNVALMYLSDHGESLGENGLYLHGTPYAFAPTEQTQVPWLIWLPEEYASTQGINRDCLAQAAKTGTFSHDNLFHSLLGFYGVETQAKQAELDFIAGCRG</sequence>